<gene>
    <name evidence="1" type="ORF">J4D97_01485</name>
</gene>
<proteinExistence type="predicted"/>
<protein>
    <submittedName>
        <fullName evidence="1">Aromatic amino acid lyase</fullName>
    </submittedName>
</protein>
<dbReference type="InterPro" id="IPR008948">
    <property type="entry name" value="L-Aspartase-like"/>
</dbReference>
<dbReference type="Proteomes" id="UP000670527">
    <property type="component" value="Unassembled WGS sequence"/>
</dbReference>
<dbReference type="GO" id="GO:0016829">
    <property type="term" value="F:lyase activity"/>
    <property type="evidence" value="ECO:0007669"/>
    <property type="project" value="UniProtKB-KW"/>
</dbReference>
<organism evidence="1 2">
    <name type="scientific">Hymenobacter defluvii</name>
    <dbReference type="NCBI Taxonomy" id="2054411"/>
    <lineage>
        <taxon>Bacteria</taxon>
        <taxon>Pseudomonadati</taxon>
        <taxon>Bacteroidota</taxon>
        <taxon>Cytophagia</taxon>
        <taxon>Cytophagales</taxon>
        <taxon>Hymenobacteraceae</taxon>
        <taxon>Hymenobacter</taxon>
    </lineage>
</organism>
<reference evidence="1 2" key="1">
    <citation type="submission" date="2021-03" db="EMBL/GenBank/DDBJ databases">
        <authorList>
            <person name="Kim M.K."/>
        </authorList>
    </citation>
    <scope>NUCLEOTIDE SEQUENCE [LARGE SCALE GENOMIC DNA]</scope>
    <source>
        <strain evidence="1 2">BT507</strain>
    </source>
</reference>
<dbReference type="EMBL" id="JAGETX010000001">
    <property type="protein sequence ID" value="MBO3269306.1"/>
    <property type="molecule type" value="Genomic_DNA"/>
</dbReference>
<keyword evidence="2" id="KW-1185">Reference proteome</keyword>
<dbReference type="SUPFAM" id="SSF48557">
    <property type="entry name" value="L-aspartase-like"/>
    <property type="match status" value="1"/>
</dbReference>
<dbReference type="InterPro" id="IPR024083">
    <property type="entry name" value="Fumarase/histidase_N"/>
</dbReference>
<keyword evidence="1" id="KW-0456">Lyase</keyword>
<comment type="caution">
    <text evidence="1">The sequence shown here is derived from an EMBL/GenBank/DDBJ whole genome shotgun (WGS) entry which is preliminary data.</text>
</comment>
<dbReference type="Gene3D" id="1.10.275.10">
    <property type="entry name" value="Fumarase/aspartase (N-terminal domain)"/>
    <property type="match status" value="1"/>
</dbReference>
<evidence type="ECO:0000313" key="1">
    <source>
        <dbReference type="EMBL" id="MBO3269306.1"/>
    </source>
</evidence>
<dbReference type="Pfam" id="PF00221">
    <property type="entry name" value="Lyase_aromatic"/>
    <property type="match status" value="1"/>
</dbReference>
<name>A0ABS3T6N0_9BACT</name>
<sequence>MAEDFLLTPTTPLTLPTLRTLLASDARVVTDAGGVPTSSPDTTASAAPLLAAACGVGAEAPGELVRLMLLLQAGQQQRRGASAATVRRLLDFYNREVLPVVYQQGGDQAGLAHLSLPLFGLGEVNYQGYRLQTSDVLELFGWAALPQADADATMLLTGASFTLAYAVRAWLRAEHLLLVADNLSSLSLAVLRGGEELIASPTHTACHAALAYVQQAIEAAFTAPTPDKQPTLASNLPTPAAADISLALRTLLLTVAELGSHSAGRTEQLLQSASHTLAGLRHPVGSLLRQNNQLCAVLLSADSRYSNPSADVALSTYQLLDNAEQLLGIELVLTSQQLSAQSPDAAHLVLDAREKLPPLVEQQPVYPVVHAAAQFVRRYAHPGQGV</sequence>
<dbReference type="InterPro" id="IPR001106">
    <property type="entry name" value="Aromatic_Lyase"/>
</dbReference>
<dbReference type="RefSeq" id="WP_208306066.1">
    <property type="nucleotide sequence ID" value="NZ_JAGETX010000001.1"/>
</dbReference>
<dbReference type="Gene3D" id="1.20.200.10">
    <property type="entry name" value="Fumarase/aspartase (Central domain)"/>
    <property type="match status" value="1"/>
</dbReference>
<accession>A0ABS3T6N0</accession>
<evidence type="ECO:0000313" key="2">
    <source>
        <dbReference type="Proteomes" id="UP000670527"/>
    </source>
</evidence>